<dbReference type="EMBL" id="BEZZ01001343">
    <property type="protein sequence ID" value="GCC17743.1"/>
    <property type="molecule type" value="Genomic_DNA"/>
</dbReference>
<keyword evidence="2" id="KW-1185">Reference proteome</keyword>
<evidence type="ECO:0000313" key="1">
    <source>
        <dbReference type="EMBL" id="GCC17743.1"/>
    </source>
</evidence>
<accession>A0A401RHW5</accession>
<name>A0A401RHW5_CHIPU</name>
<protein>
    <submittedName>
        <fullName evidence="1">Uncharacterized protein</fullName>
    </submittedName>
</protein>
<dbReference type="Proteomes" id="UP000287033">
    <property type="component" value="Unassembled WGS sequence"/>
</dbReference>
<reference evidence="1 2" key="1">
    <citation type="journal article" date="2018" name="Nat. Ecol. Evol.">
        <title>Shark genomes provide insights into elasmobranch evolution and the origin of vertebrates.</title>
        <authorList>
            <person name="Hara Y"/>
            <person name="Yamaguchi K"/>
            <person name="Onimaru K"/>
            <person name="Kadota M"/>
            <person name="Koyanagi M"/>
            <person name="Keeley SD"/>
            <person name="Tatsumi K"/>
            <person name="Tanaka K"/>
            <person name="Motone F"/>
            <person name="Kageyama Y"/>
            <person name="Nozu R"/>
            <person name="Adachi N"/>
            <person name="Nishimura O"/>
            <person name="Nakagawa R"/>
            <person name="Tanegashima C"/>
            <person name="Kiyatake I"/>
            <person name="Matsumoto R"/>
            <person name="Murakumo K"/>
            <person name="Nishida K"/>
            <person name="Terakita A"/>
            <person name="Kuratani S"/>
            <person name="Sato K"/>
            <person name="Hyodo S Kuraku.S."/>
        </authorList>
    </citation>
    <scope>NUCLEOTIDE SEQUENCE [LARGE SCALE GENOMIC DNA]</scope>
</reference>
<evidence type="ECO:0000313" key="2">
    <source>
        <dbReference type="Proteomes" id="UP000287033"/>
    </source>
</evidence>
<proteinExistence type="predicted"/>
<dbReference type="AlphaFoldDB" id="A0A401RHW5"/>
<organism evidence="1 2">
    <name type="scientific">Chiloscyllium punctatum</name>
    <name type="common">Brownbanded bambooshark</name>
    <name type="synonym">Hemiscyllium punctatum</name>
    <dbReference type="NCBI Taxonomy" id="137246"/>
    <lineage>
        <taxon>Eukaryota</taxon>
        <taxon>Metazoa</taxon>
        <taxon>Chordata</taxon>
        <taxon>Craniata</taxon>
        <taxon>Vertebrata</taxon>
        <taxon>Chondrichthyes</taxon>
        <taxon>Elasmobranchii</taxon>
        <taxon>Galeomorphii</taxon>
        <taxon>Galeoidea</taxon>
        <taxon>Orectolobiformes</taxon>
        <taxon>Hemiscylliidae</taxon>
        <taxon>Chiloscyllium</taxon>
    </lineage>
</organism>
<gene>
    <name evidence="1" type="ORF">chiPu_0017667</name>
</gene>
<comment type="caution">
    <text evidence="1">The sequence shown here is derived from an EMBL/GenBank/DDBJ whole genome shotgun (WGS) entry which is preliminary data.</text>
</comment>
<sequence length="110" mass="12224">MIAPCGIVSHSREEAEHNAWYMQQAARENKDIFAALVQSSLEGETAEVGSHIRAAVLHQSNAEATMQFAGLPSVWCRRAVDSGIRSWSLRSYHFGLVAPYKSAKHQAREK</sequence>